<feature type="compositionally biased region" description="Pro residues" evidence="1">
    <location>
        <begin position="120"/>
        <end position="134"/>
    </location>
</feature>
<evidence type="ECO:0000256" key="1">
    <source>
        <dbReference type="SAM" id="MobiDB-lite"/>
    </source>
</evidence>
<dbReference type="AlphaFoldDB" id="A0AAW0T725"/>
<name>A0AAW0T725_SCYPA</name>
<feature type="region of interest" description="Disordered" evidence="1">
    <location>
        <begin position="98"/>
        <end position="134"/>
    </location>
</feature>
<gene>
    <name evidence="2" type="ORF">O3P69_019013</name>
</gene>
<comment type="caution">
    <text evidence="2">The sequence shown here is derived from an EMBL/GenBank/DDBJ whole genome shotgun (WGS) entry which is preliminary data.</text>
</comment>
<evidence type="ECO:0000313" key="3">
    <source>
        <dbReference type="Proteomes" id="UP001487740"/>
    </source>
</evidence>
<sequence length="134" mass="14584">MRPLPDFLEDLGNRSAANLMEAQTEKSHSLPYTTPANTQEQAIELHRRYTLTTTSYSKHPHSQVLHMMLFYFKSSASPVSPVTIQANPVSPATIQANPATLLPAQTSQPPLPPAQSAMPPAQPVLPPTQPPLPL</sequence>
<keyword evidence="3" id="KW-1185">Reference proteome</keyword>
<dbReference type="Proteomes" id="UP001487740">
    <property type="component" value="Unassembled WGS sequence"/>
</dbReference>
<protein>
    <submittedName>
        <fullName evidence="2">Uncharacterized protein</fullName>
    </submittedName>
</protein>
<organism evidence="2 3">
    <name type="scientific">Scylla paramamosain</name>
    <name type="common">Mud crab</name>
    <dbReference type="NCBI Taxonomy" id="85552"/>
    <lineage>
        <taxon>Eukaryota</taxon>
        <taxon>Metazoa</taxon>
        <taxon>Ecdysozoa</taxon>
        <taxon>Arthropoda</taxon>
        <taxon>Crustacea</taxon>
        <taxon>Multicrustacea</taxon>
        <taxon>Malacostraca</taxon>
        <taxon>Eumalacostraca</taxon>
        <taxon>Eucarida</taxon>
        <taxon>Decapoda</taxon>
        <taxon>Pleocyemata</taxon>
        <taxon>Brachyura</taxon>
        <taxon>Eubrachyura</taxon>
        <taxon>Portunoidea</taxon>
        <taxon>Portunidae</taxon>
        <taxon>Portuninae</taxon>
        <taxon>Scylla</taxon>
    </lineage>
</organism>
<proteinExistence type="predicted"/>
<dbReference type="EMBL" id="JARAKH010000037">
    <property type="protein sequence ID" value="KAK8383350.1"/>
    <property type="molecule type" value="Genomic_DNA"/>
</dbReference>
<evidence type="ECO:0000313" key="2">
    <source>
        <dbReference type="EMBL" id="KAK8383350.1"/>
    </source>
</evidence>
<reference evidence="2 3" key="1">
    <citation type="submission" date="2023-03" db="EMBL/GenBank/DDBJ databases">
        <title>High-quality genome of Scylla paramamosain provides insights in environmental adaptation.</title>
        <authorList>
            <person name="Zhang L."/>
        </authorList>
    </citation>
    <scope>NUCLEOTIDE SEQUENCE [LARGE SCALE GENOMIC DNA]</scope>
    <source>
        <strain evidence="2">LZ_2023a</strain>
        <tissue evidence="2">Muscle</tissue>
    </source>
</reference>
<accession>A0AAW0T725</accession>
<feature type="compositionally biased region" description="Low complexity" evidence="1">
    <location>
        <begin position="100"/>
        <end position="119"/>
    </location>
</feature>